<reference evidence="5 6" key="1">
    <citation type="submission" date="2023-03" db="EMBL/GenBank/DDBJ databases">
        <title>High-quality genome of Scylla paramamosain provides insights in environmental adaptation.</title>
        <authorList>
            <person name="Zhang L."/>
        </authorList>
    </citation>
    <scope>NUCLEOTIDE SEQUENCE [LARGE SCALE GENOMIC DNA]</scope>
    <source>
        <strain evidence="5">LZ_2023a</strain>
        <tissue evidence="5">Muscle</tissue>
    </source>
</reference>
<evidence type="ECO:0000313" key="6">
    <source>
        <dbReference type="Proteomes" id="UP001487740"/>
    </source>
</evidence>
<organism evidence="5 6">
    <name type="scientific">Scylla paramamosain</name>
    <name type="common">Mud crab</name>
    <dbReference type="NCBI Taxonomy" id="85552"/>
    <lineage>
        <taxon>Eukaryota</taxon>
        <taxon>Metazoa</taxon>
        <taxon>Ecdysozoa</taxon>
        <taxon>Arthropoda</taxon>
        <taxon>Crustacea</taxon>
        <taxon>Multicrustacea</taxon>
        <taxon>Malacostraca</taxon>
        <taxon>Eumalacostraca</taxon>
        <taxon>Eucarida</taxon>
        <taxon>Decapoda</taxon>
        <taxon>Pleocyemata</taxon>
        <taxon>Brachyura</taxon>
        <taxon>Eubrachyura</taxon>
        <taxon>Portunoidea</taxon>
        <taxon>Portunidae</taxon>
        <taxon>Portuninae</taxon>
        <taxon>Scylla</taxon>
    </lineage>
</organism>
<comment type="subcellular location">
    <subcellularLocation>
        <location evidence="1">Nucleus</location>
    </subcellularLocation>
</comment>
<protein>
    <submittedName>
        <fullName evidence="5">Uncharacterized protein</fullName>
    </submittedName>
</protein>
<dbReference type="Pfam" id="PF05997">
    <property type="entry name" value="Nop52"/>
    <property type="match status" value="1"/>
</dbReference>
<accession>A0AAW0SIC3</accession>
<proteinExistence type="inferred from homology"/>
<dbReference type="Proteomes" id="UP001487740">
    <property type="component" value="Unassembled WGS sequence"/>
</dbReference>
<sequence length="72" mass="8351">MKEILFAQRLADNEKKVRDRALKKLRKYLRLKSSNGPAISREDALKLWKGLFYCMYMADKPLVQVGVCVCVC</sequence>
<comment type="caution">
    <text evidence="5">The sequence shown here is derived from an EMBL/GenBank/DDBJ whole genome shotgun (WGS) entry which is preliminary data.</text>
</comment>
<dbReference type="GO" id="GO:0030688">
    <property type="term" value="C:preribosome, small subunit precursor"/>
    <property type="evidence" value="ECO:0007669"/>
    <property type="project" value="InterPro"/>
</dbReference>
<evidence type="ECO:0000256" key="3">
    <source>
        <dbReference type="ARBA" id="ARBA00022552"/>
    </source>
</evidence>
<evidence type="ECO:0000256" key="4">
    <source>
        <dbReference type="ARBA" id="ARBA00023242"/>
    </source>
</evidence>
<evidence type="ECO:0000313" key="5">
    <source>
        <dbReference type="EMBL" id="KAK8374898.1"/>
    </source>
</evidence>
<keyword evidence="4" id="KW-0539">Nucleus</keyword>
<dbReference type="EMBL" id="JARAKH010000181">
    <property type="protein sequence ID" value="KAK8374898.1"/>
    <property type="molecule type" value="Genomic_DNA"/>
</dbReference>
<dbReference type="GO" id="GO:0005634">
    <property type="term" value="C:nucleus"/>
    <property type="evidence" value="ECO:0007669"/>
    <property type="project" value="UniProtKB-SubCell"/>
</dbReference>
<gene>
    <name evidence="5" type="ORF">O3P69_010132</name>
</gene>
<name>A0AAW0SIC3_SCYPA</name>
<dbReference type="PANTHER" id="PTHR13026:SF0">
    <property type="entry name" value="RIBOSOMAL RNA PROCESSING 1B"/>
    <property type="match status" value="1"/>
</dbReference>
<dbReference type="InterPro" id="IPR010301">
    <property type="entry name" value="RRP1"/>
</dbReference>
<dbReference type="GO" id="GO:0006364">
    <property type="term" value="P:rRNA processing"/>
    <property type="evidence" value="ECO:0007669"/>
    <property type="project" value="UniProtKB-KW"/>
</dbReference>
<keyword evidence="6" id="KW-1185">Reference proteome</keyword>
<dbReference type="AlphaFoldDB" id="A0AAW0SIC3"/>
<comment type="similarity">
    <text evidence="2">Belongs to the RRP1 family.</text>
</comment>
<evidence type="ECO:0000256" key="2">
    <source>
        <dbReference type="ARBA" id="ARBA00006374"/>
    </source>
</evidence>
<evidence type="ECO:0000256" key="1">
    <source>
        <dbReference type="ARBA" id="ARBA00004123"/>
    </source>
</evidence>
<feature type="non-terminal residue" evidence="5">
    <location>
        <position position="72"/>
    </location>
</feature>
<keyword evidence="3" id="KW-0698">rRNA processing</keyword>
<dbReference type="PANTHER" id="PTHR13026">
    <property type="entry name" value="NNP-1 PROTEIN NOVEL NUCLEAR PROTEIN 1 NOP52"/>
    <property type="match status" value="1"/>
</dbReference>